<proteinExistence type="predicted"/>
<feature type="region of interest" description="Disordered" evidence="1">
    <location>
        <begin position="118"/>
        <end position="293"/>
    </location>
</feature>
<name>A0AAE1BQI9_PETCI</name>
<comment type="caution">
    <text evidence="2">The sequence shown here is derived from an EMBL/GenBank/DDBJ whole genome shotgun (WGS) entry which is preliminary data.</text>
</comment>
<reference evidence="2" key="1">
    <citation type="submission" date="2023-10" db="EMBL/GenBank/DDBJ databases">
        <title>Genome assemblies of two species of porcelain crab, Petrolisthes cinctipes and Petrolisthes manimaculis (Anomura: Porcellanidae).</title>
        <authorList>
            <person name="Angst P."/>
        </authorList>
    </citation>
    <scope>NUCLEOTIDE SEQUENCE</scope>
    <source>
        <strain evidence="2">PB745_01</strain>
        <tissue evidence="2">Gill</tissue>
    </source>
</reference>
<feature type="compositionally biased region" description="Basic and acidic residues" evidence="1">
    <location>
        <begin position="138"/>
        <end position="158"/>
    </location>
</feature>
<evidence type="ECO:0000313" key="2">
    <source>
        <dbReference type="EMBL" id="KAK3854658.1"/>
    </source>
</evidence>
<feature type="compositionally biased region" description="Basic residues" evidence="1">
    <location>
        <begin position="276"/>
        <end position="287"/>
    </location>
</feature>
<accession>A0AAE1BQI9</accession>
<evidence type="ECO:0000313" key="3">
    <source>
        <dbReference type="Proteomes" id="UP001286313"/>
    </source>
</evidence>
<dbReference type="AlphaFoldDB" id="A0AAE1BQI9"/>
<protein>
    <submittedName>
        <fullName evidence="2">Uncharacterized protein</fullName>
    </submittedName>
</protein>
<dbReference type="EMBL" id="JAWQEG010006498">
    <property type="protein sequence ID" value="KAK3854658.1"/>
    <property type="molecule type" value="Genomic_DNA"/>
</dbReference>
<sequence>MSLLSPPHKHQQQLHHQGNNTVTWTGVGTGVKSPAKSVFQHRDSGAKIYTLLTSSGKTLKLDSGKVKSASEGLEHDSEGIKPAFPESRSSWGEVGGTWGVLDSRHDAGESYKRRAIKLGSEARHTSQKKPTGQGDVLEGGRRGKTERKEGEKKDDRGKQNRGKRRREKDRDKNQDSEVGDNMDEQESKKWRKREQENRDNGSGKKREGKEHRREIEQALSTTSSSSSSSHSSQGATKGDLLGAGPNRAAEGGSRVERVWEPQPGYGGLLKEEHTHKGTPPRKQRHQAKTHEQR</sequence>
<gene>
    <name evidence="2" type="ORF">Pcinc_038883</name>
</gene>
<feature type="compositionally biased region" description="Low complexity" evidence="1">
    <location>
        <begin position="220"/>
        <end position="232"/>
    </location>
</feature>
<keyword evidence="3" id="KW-1185">Reference proteome</keyword>
<feature type="region of interest" description="Disordered" evidence="1">
    <location>
        <begin position="68"/>
        <end position="91"/>
    </location>
</feature>
<dbReference type="Proteomes" id="UP001286313">
    <property type="component" value="Unassembled WGS sequence"/>
</dbReference>
<feature type="compositionally biased region" description="Basic and acidic residues" evidence="1">
    <location>
        <begin position="185"/>
        <end position="216"/>
    </location>
</feature>
<evidence type="ECO:0000256" key="1">
    <source>
        <dbReference type="SAM" id="MobiDB-lite"/>
    </source>
</evidence>
<organism evidence="2 3">
    <name type="scientific">Petrolisthes cinctipes</name>
    <name type="common">Flat porcelain crab</name>
    <dbReference type="NCBI Taxonomy" id="88211"/>
    <lineage>
        <taxon>Eukaryota</taxon>
        <taxon>Metazoa</taxon>
        <taxon>Ecdysozoa</taxon>
        <taxon>Arthropoda</taxon>
        <taxon>Crustacea</taxon>
        <taxon>Multicrustacea</taxon>
        <taxon>Malacostraca</taxon>
        <taxon>Eumalacostraca</taxon>
        <taxon>Eucarida</taxon>
        <taxon>Decapoda</taxon>
        <taxon>Pleocyemata</taxon>
        <taxon>Anomura</taxon>
        <taxon>Galatheoidea</taxon>
        <taxon>Porcellanidae</taxon>
        <taxon>Petrolisthes</taxon>
    </lineage>
</organism>